<comment type="caution">
    <text evidence="1">The sequence shown here is derived from an EMBL/GenBank/DDBJ whole genome shotgun (WGS) entry which is preliminary data.</text>
</comment>
<gene>
    <name evidence="1" type="ORF">J1N35_040952</name>
</gene>
<evidence type="ECO:0000313" key="1">
    <source>
        <dbReference type="EMBL" id="KAH1039209.1"/>
    </source>
</evidence>
<reference evidence="1 2" key="1">
    <citation type="journal article" date="2021" name="Plant Biotechnol. J.">
        <title>Multi-omics assisted identification of the key and species-specific regulatory components of drought-tolerant mechanisms in Gossypium stocksii.</title>
        <authorList>
            <person name="Yu D."/>
            <person name="Ke L."/>
            <person name="Zhang D."/>
            <person name="Wu Y."/>
            <person name="Sun Y."/>
            <person name="Mei J."/>
            <person name="Sun J."/>
            <person name="Sun Y."/>
        </authorList>
    </citation>
    <scope>NUCLEOTIDE SEQUENCE [LARGE SCALE GENOMIC DNA]</scope>
    <source>
        <strain evidence="2">cv. E1</strain>
        <tissue evidence="1">Leaf</tissue>
    </source>
</reference>
<keyword evidence="2" id="KW-1185">Reference proteome</keyword>
<evidence type="ECO:0000313" key="2">
    <source>
        <dbReference type="Proteomes" id="UP000828251"/>
    </source>
</evidence>
<proteinExistence type="predicted"/>
<protein>
    <submittedName>
        <fullName evidence="1">Uncharacterized protein</fullName>
    </submittedName>
</protein>
<sequence>MGRGGASDKVMAKVPAEIERVVSAPKFKRHRVSEVWDFPLGCGRVTASNFGLRRQIVVDRSSQGADAQEFLVLYVIRCVITLYK</sequence>
<dbReference type="AlphaFoldDB" id="A0A9D3ZJ97"/>
<dbReference type="Proteomes" id="UP000828251">
    <property type="component" value="Unassembled WGS sequence"/>
</dbReference>
<organism evidence="1 2">
    <name type="scientific">Gossypium stocksii</name>
    <dbReference type="NCBI Taxonomy" id="47602"/>
    <lineage>
        <taxon>Eukaryota</taxon>
        <taxon>Viridiplantae</taxon>
        <taxon>Streptophyta</taxon>
        <taxon>Embryophyta</taxon>
        <taxon>Tracheophyta</taxon>
        <taxon>Spermatophyta</taxon>
        <taxon>Magnoliopsida</taxon>
        <taxon>eudicotyledons</taxon>
        <taxon>Gunneridae</taxon>
        <taxon>Pentapetalae</taxon>
        <taxon>rosids</taxon>
        <taxon>malvids</taxon>
        <taxon>Malvales</taxon>
        <taxon>Malvaceae</taxon>
        <taxon>Malvoideae</taxon>
        <taxon>Gossypium</taxon>
    </lineage>
</organism>
<name>A0A9D3ZJ97_9ROSI</name>
<accession>A0A9D3ZJ97</accession>
<dbReference type="EMBL" id="JAIQCV010000012">
    <property type="protein sequence ID" value="KAH1039209.1"/>
    <property type="molecule type" value="Genomic_DNA"/>
</dbReference>